<proteinExistence type="predicted"/>
<reference evidence="1" key="1">
    <citation type="submission" date="2014-11" db="EMBL/GenBank/DDBJ databases">
        <authorList>
            <person name="Amaro Gonzalez C."/>
        </authorList>
    </citation>
    <scope>NUCLEOTIDE SEQUENCE</scope>
</reference>
<organism evidence="1">
    <name type="scientific">Anguilla anguilla</name>
    <name type="common">European freshwater eel</name>
    <name type="synonym">Muraena anguilla</name>
    <dbReference type="NCBI Taxonomy" id="7936"/>
    <lineage>
        <taxon>Eukaryota</taxon>
        <taxon>Metazoa</taxon>
        <taxon>Chordata</taxon>
        <taxon>Craniata</taxon>
        <taxon>Vertebrata</taxon>
        <taxon>Euteleostomi</taxon>
        <taxon>Actinopterygii</taxon>
        <taxon>Neopterygii</taxon>
        <taxon>Teleostei</taxon>
        <taxon>Anguilliformes</taxon>
        <taxon>Anguillidae</taxon>
        <taxon>Anguilla</taxon>
    </lineage>
</organism>
<dbReference type="EMBL" id="GBXM01051612">
    <property type="protein sequence ID" value="JAH56965.1"/>
    <property type="molecule type" value="Transcribed_RNA"/>
</dbReference>
<accession>A0A0E9TVM6</accession>
<reference evidence="1" key="2">
    <citation type="journal article" date="2015" name="Fish Shellfish Immunol.">
        <title>Early steps in the European eel (Anguilla anguilla)-Vibrio vulnificus interaction in the gills: Role of the RtxA13 toxin.</title>
        <authorList>
            <person name="Callol A."/>
            <person name="Pajuelo D."/>
            <person name="Ebbesson L."/>
            <person name="Teles M."/>
            <person name="MacKenzie S."/>
            <person name="Amaro C."/>
        </authorList>
    </citation>
    <scope>NUCLEOTIDE SEQUENCE</scope>
</reference>
<name>A0A0E9TVM6_ANGAN</name>
<protein>
    <submittedName>
        <fullName evidence="1">Uncharacterized protein</fullName>
    </submittedName>
</protein>
<dbReference type="AlphaFoldDB" id="A0A0E9TVM6"/>
<dbReference type="EMBL" id="GBXM01041975">
    <property type="protein sequence ID" value="JAH66602.1"/>
    <property type="molecule type" value="Transcribed_RNA"/>
</dbReference>
<evidence type="ECO:0000313" key="1">
    <source>
        <dbReference type="EMBL" id="JAH56965.1"/>
    </source>
</evidence>
<sequence length="43" mass="5011">MTRHAHTPFRGHMTAVSECMRVECGLNSWSLSDIDLLRSFRFN</sequence>